<keyword evidence="2" id="KW-1133">Transmembrane helix</keyword>
<dbReference type="Proteomes" id="UP000023152">
    <property type="component" value="Unassembled WGS sequence"/>
</dbReference>
<feature type="region of interest" description="Disordered" evidence="1">
    <location>
        <begin position="104"/>
        <end position="135"/>
    </location>
</feature>
<feature type="compositionally biased region" description="Basic and acidic residues" evidence="1">
    <location>
        <begin position="104"/>
        <end position="127"/>
    </location>
</feature>
<feature type="transmembrane region" description="Helical" evidence="2">
    <location>
        <begin position="73"/>
        <end position="94"/>
    </location>
</feature>
<proteinExistence type="predicted"/>
<keyword evidence="4" id="KW-1185">Reference proteome</keyword>
<accession>X6NRF5</accession>
<protein>
    <submittedName>
        <fullName evidence="3">Uncharacterized protein</fullName>
    </submittedName>
</protein>
<comment type="caution">
    <text evidence="3">The sequence shown here is derived from an EMBL/GenBank/DDBJ whole genome shotgun (WGS) entry which is preliminary data.</text>
</comment>
<evidence type="ECO:0000313" key="4">
    <source>
        <dbReference type="Proteomes" id="UP000023152"/>
    </source>
</evidence>
<dbReference type="AlphaFoldDB" id="X6NRF5"/>
<gene>
    <name evidence="3" type="ORF">RFI_09227</name>
</gene>
<keyword evidence="2" id="KW-0472">Membrane</keyword>
<name>X6NRF5_RETFI</name>
<sequence length="153" mass="17613">AVDSKLRFSSTICHVVKRVNDCFDITGRIRFRLNKIKDSKTVQKISTKLLRLTKTGLDAFDQISKETKQVLKLLYFHHLLFLLFFFFFLCIQLVSEKEVELSTCEEKQEETAGQHTDDTSEASDHAGQKMMVMDDEGDKIEETIQPFSSALKT</sequence>
<dbReference type="EMBL" id="ASPP01006973">
    <property type="protein sequence ID" value="ETO27902.1"/>
    <property type="molecule type" value="Genomic_DNA"/>
</dbReference>
<organism evidence="3 4">
    <name type="scientific">Reticulomyxa filosa</name>
    <dbReference type="NCBI Taxonomy" id="46433"/>
    <lineage>
        <taxon>Eukaryota</taxon>
        <taxon>Sar</taxon>
        <taxon>Rhizaria</taxon>
        <taxon>Retaria</taxon>
        <taxon>Foraminifera</taxon>
        <taxon>Monothalamids</taxon>
        <taxon>Reticulomyxidae</taxon>
        <taxon>Reticulomyxa</taxon>
    </lineage>
</organism>
<keyword evidence="2" id="KW-0812">Transmembrane</keyword>
<evidence type="ECO:0000313" key="3">
    <source>
        <dbReference type="EMBL" id="ETO27902.1"/>
    </source>
</evidence>
<reference evidence="3 4" key="1">
    <citation type="journal article" date="2013" name="Curr. Biol.">
        <title>The Genome of the Foraminiferan Reticulomyxa filosa.</title>
        <authorList>
            <person name="Glockner G."/>
            <person name="Hulsmann N."/>
            <person name="Schleicher M."/>
            <person name="Noegel A.A."/>
            <person name="Eichinger L."/>
            <person name="Gallinger C."/>
            <person name="Pawlowski J."/>
            <person name="Sierra R."/>
            <person name="Euteneuer U."/>
            <person name="Pillet L."/>
            <person name="Moustafa A."/>
            <person name="Platzer M."/>
            <person name="Groth M."/>
            <person name="Szafranski K."/>
            <person name="Schliwa M."/>
        </authorList>
    </citation>
    <scope>NUCLEOTIDE SEQUENCE [LARGE SCALE GENOMIC DNA]</scope>
</reference>
<evidence type="ECO:0000256" key="1">
    <source>
        <dbReference type="SAM" id="MobiDB-lite"/>
    </source>
</evidence>
<feature type="non-terminal residue" evidence="3">
    <location>
        <position position="1"/>
    </location>
</feature>
<evidence type="ECO:0000256" key="2">
    <source>
        <dbReference type="SAM" id="Phobius"/>
    </source>
</evidence>